<sequence>MPKRAIWDASMSRSWGVIDHDRVCTGGVDYQQLAASDFDVFNTNLVTDKHCIGQVDADTDNTGMSIDAIEVDALPGYMMPASELYIGSTKASNINLPVLNEHRISGGSAADAGLLSKQKQKKMERSFRQRKPTLRDEQPAGCPASETENWPPSQPIQVHGSTHGRANRT</sequence>
<evidence type="ECO:0000313" key="2">
    <source>
        <dbReference type="EMBL" id="KAF2086394.1"/>
    </source>
</evidence>
<gene>
    <name evidence="2" type="ORF">K490DRAFT_57700</name>
</gene>
<dbReference type="AlphaFoldDB" id="A0A9P4HR39"/>
<organism evidence="2 3">
    <name type="scientific">Saccharata proteae CBS 121410</name>
    <dbReference type="NCBI Taxonomy" id="1314787"/>
    <lineage>
        <taxon>Eukaryota</taxon>
        <taxon>Fungi</taxon>
        <taxon>Dikarya</taxon>
        <taxon>Ascomycota</taxon>
        <taxon>Pezizomycotina</taxon>
        <taxon>Dothideomycetes</taxon>
        <taxon>Dothideomycetes incertae sedis</taxon>
        <taxon>Botryosphaeriales</taxon>
        <taxon>Saccharataceae</taxon>
        <taxon>Saccharata</taxon>
    </lineage>
</organism>
<name>A0A9P4HR39_9PEZI</name>
<evidence type="ECO:0000313" key="3">
    <source>
        <dbReference type="Proteomes" id="UP000799776"/>
    </source>
</evidence>
<proteinExistence type="predicted"/>
<accession>A0A9P4HR39</accession>
<dbReference type="EMBL" id="ML978724">
    <property type="protein sequence ID" value="KAF2086394.1"/>
    <property type="molecule type" value="Genomic_DNA"/>
</dbReference>
<comment type="caution">
    <text evidence="2">The sequence shown here is derived from an EMBL/GenBank/DDBJ whole genome shotgun (WGS) entry which is preliminary data.</text>
</comment>
<feature type="region of interest" description="Disordered" evidence="1">
    <location>
        <begin position="110"/>
        <end position="169"/>
    </location>
</feature>
<dbReference type="Proteomes" id="UP000799776">
    <property type="component" value="Unassembled WGS sequence"/>
</dbReference>
<evidence type="ECO:0000256" key="1">
    <source>
        <dbReference type="SAM" id="MobiDB-lite"/>
    </source>
</evidence>
<feature type="compositionally biased region" description="Polar residues" evidence="1">
    <location>
        <begin position="146"/>
        <end position="160"/>
    </location>
</feature>
<protein>
    <submittedName>
        <fullName evidence="2">Uncharacterized protein</fullName>
    </submittedName>
</protein>
<reference evidence="2" key="1">
    <citation type="journal article" date="2020" name="Stud. Mycol.">
        <title>101 Dothideomycetes genomes: a test case for predicting lifestyles and emergence of pathogens.</title>
        <authorList>
            <person name="Haridas S."/>
            <person name="Albert R."/>
            <person name="Binder M."/>
            <person name="Bloem J."/>
            <person name="Labutti K."/>
            <person name="Salamov A."/>
            <person name="Andreopoulos B."/>
            <person name="Baker S."/>
            <person name="Barry K."/>
            <person name="Bills G."/>
            <person name="Bluhm B."/>
            <person name="Cannon C."/>
            <person name="Castanera R."/>
            <person name="Culley D."/>
            <person name="Daum C."/>
            <person name="Ezra D."/>
            <person name="Gonzalez J."/>
            <person name="Henrissat B."/>
            <person name="Kuo A."/>
            <person name="Liang C."/>
            <person name="Lipzen A."/>
            <person name="Lutzoni F."/>
            <person name="Magnuson J."/>
            <person name="Mondo S."/>
            <person name="Nolan M."/>
            <person name="Ohm R."/>
            <person name="Pangilinan J."/>
            <person name="Park H.-J."/>
            <person name="Ramirez L."/>
            <person name="Alfaro M."/>
            <person name="Sun H."/>
            <person name="Tritt A."/>
            <person name="Yoshinaga Y."/>
            <person name="Zwiers L.-H."/>
            <person name="Turgeon B."/>
            <person name="Goodwin S."/>
            <person name="Spatafora J."/>
            <person name="Crous P."/>
            <person name="Grigoriev I."/>
        </authorList>
    </citation>
    <scope>NUCLEOTIDE SEQUENCE</scope>
    <source>
        <strain evidence="2">CBS 121410</strain>
    </source>
</reference>
<feature type="compositionally biased region" description="Basic and acidic residues" evidence="1">
    <location>
        <begin position="121"/>
        <end position="138"/>
    </location>
</feature>
<keyword evidence="3" id="KW-1185">Reference proteome</keyword>